<evidence type="ECO:0000256" key="6">
    <source>
        <dbReference type="ARBA" id="ARBA00023117"/>
    </source>
</evidence>
<dbReference type="Gene3D" id="1.20.920.10">
    <property type="entry name" value="Bromodomain-like"/>
    <property type="match status" value="1"/>
</dbReference>
<dbReference type="GO" id="GO:0006325">
    <property type="term" value="P:chromatin organization"/>
    <property type="evidence" value="ECO:0007669"/>
    <property type="project" value="UniProtKB-ARBA"/>
</dbReference>
<dbReference type="Pfam" id="PF13831">
    <property type="entry name" value="PHD_2"/>
    <property type="match status" value="1"/>
</dbReference>
<feature type="compositionally biased region" description="Low complexity" evidence="10">
    <location>
        <begin position="541"/>
        <end position="551"/>
    </location>
</feature>
<evidence type="ECO:0000259" key="13">
    <source>
        <dbReference type="PROSITE" id="PS50812"/>
    </source>
</evidence>
<keyword evidence="7" id="KW-0539">Nucleus</keyword>
<dbReference type="CDD" id="cd15572">
    <property type="entry name" value="PHD_BRPF"/>
    <property type="match status" value="1"/>
</dbReference>
<dbReference type="EMBL" id="LSSM01000733">
    <property type="protein sequence ID" value="OMJ28023.1"/>
    <property type="molecule type" value="Genomic_DNA"/>
</dbReference>
<dbReference type="InterPro" id="IPR019787">
    <property type="entry name" value="Znf_PHD-finger"/>
</dbReference>
<evidence type="ECO:0000259" key="11">
    <source>
        <dbReference type="PROSITE" id="PS50014"/>
    </source>
</evidence>
<evidence type="ECO:0000256" key="5">
    <source>
        <dbReference type="ARBA" id="ARBA00022833"/>
    </source>
</evidence>
<evidence type="ECO:0000256" key="7">
    <source>
        <dbReference type="ARBA" id="ARBA00023242"/>
    </source>
</evidence>
<feature type="compositionally biased region" description="Polar residues" evidence="10">
    <location>
        <begin position="472"/>
        <end position="519"/>
    </location>
</feature>
<dbReference type="SUPFAM" id="SSF47370">
    <property type="entry name" value="Bromodomain"/>
    <property type="match status" value="1"/>
</dbReference>
<comment type="subcellular location">
    <subcellularLocation>
        <location evidence="1">Nucleus</location>
    </subcellularLocation>
</comment>
<feature type="domain" description="Bromo" evidence="11">
    <location>
        <begin position="1199"/>
        <end position="1269"/>
    </location>
</feature>
<reference evidence="16" key="1">
    <citation type="submission" date="2017-01" db="EMBL/GenBank/DDBJ databases">
        <authorList>
            <person name="Wang Y."/>
            <person name="White M."/>
            <person name="Kvist S."/>
            <person name="Moncalvo J.-M."/>
        </authorList>
    </citation>
    <scope>NUCLEOTIDE SEQUENCE [LARGE SCALE GENOMIC DNA]</scope>
    <source>
        <strain evidence="16">ID-206-W2</strain>
    </source>
</reference>
<dbReference type="PRINTS" id="PR00503">
    <property type="entry name" value="BROMODOMAIN"/>
</dbReference>
<dbReference type="CDD" id="cd05839">
    <property type="entry name" value="PWWP_BRPF"/>
    <property type="match status" value="1"/>
</dbReference>
<evidence type="ECO:0000313" key="16">
    <source>
        <dbReference type="Proteomes" id="UP000187429"/>
    </source>
</evidence>
<evidence type="ECO:0000256" key="9">
    <source>
        <dbReference type="PROSITE-ProRule" id="PRU00146"/>
    </source>
</evidence>
<dbReference type="PROSITE" id="PS50812">
    <property type="entry name" value="PWWP"/>
    <property type="match status" value="1"/>
</dbReference>
<dbReference type="PROSITE" id="PS51805">
    <property type="entry name" value="EPHD"/>
    <property type="match status" value="1"/>
</dbReference>
<protein>
    <submittedName>
        <fullName evidence="15">Peregrin</fullName>
    </submittedName>
</protein>
<dbReference type="PANTHER" id="PTHR13793:SF107">
    <property type="entry name" value="BROMODOMAIN-CONTAINING PROTEIN HOMOLOG"/>
    <property type="match status" value="1"/>
</dbReference>
<dbReference type="PROSITE" id="PS50014">
    <property type="entry name" value="BROMODOMAIN_2"/>
    <property type="match status" value="1"/>
</dbReference>
<feature type="compositionally biased region" description="Polar residues" evidence="10">
    <location>
        <begin position="932"/>
        <end position="958"/>
    </location>
</feature>
<feature type="region of interest" description="Disordered" evidence="10">
    <location>
        <begin position="932"/>
        <end position="962"/>
    </location>
</feature>
<evidence type="ECO:0000256" key="8">
    <source>
        <dbReference type="PROSITE-ProRule" id="PRU00035"/>
    </source>
</evidence>
<keyword evidence="16" id="KW-1185">Reference proteome</keyword>
<dbReference type="GO" id="GO:0008270">
    <property type="term" value="F:zinc ion binding"/>
    <property type="evidence" value="ECO:0007669"/>
    <property type="project" value="UniProtKB-KW"/>
</dbReference>
<dbReference type="InterPro" id="IPR000313">
    <property type="entry name" value="PWWP_dom"/>
</dbReference>
<comment type="caution">
    <text evidence="15">The sequence shown here is derived from an EMBL/GenBank/DDBJ whole genome shotgun (WGS) entry which is preliminary data.</text>
</comment>
<dbReference type="Gene3D" id="2.30.30.140">
    <property type="match status" value="1"/>
</dbReference>
<feature type="region of interest" description="Disordered" evidence="10">
    <location>
        <begin position="1900"/>
        <end position="1932"/>
    </location>
</feature>
<feature type="domain" description="PHD-type" evidence="12">
    <location>
        <begin position="740"/>
        <end position="790"/>
    </location>
</feature>
<keyword evidence="5" id="KW-0862">Zinc</keyword>
<sequence length="2201" mass="248057">MDLENDNSNKIDRITNQNTSRKRLLSVEIENNSKTSKNSSLKSMNLSKSLGEYARFDLNNNTMNSPEKSELFLEPEIQTVLTISPNSNNKKNIEKHKLSVIVSPFSELKQSNETSLSIPLTMSSHVSSSDTSHILNTKKKALEVYINDSLLANDYMDQNSINYSLSPSKKDNLKYNLDSTGIISPIDATNEPISKTIPENDTIKFTSSETIDEVYKNKENLNFTEKTYENIVDELMNSQATISTNEKINSLKFIAQDLEIPEFFDITNTDTITVTQSQGFTESINSSMHLQTQNENRNNLIVDPTSASYVNADFPSNGSSPNNQVSNIHINPSSNQIIEISKTKEDISLSPITNTDQPIITPRKRGRKKGWSKAQAEAAKANSQDVIDLDPNIQKTPVKDSTSCLFSKVSSSRITRNKTPIDFNSKRKLAETTCNSSNNRSSSALLESNVLSLRKKKHIVSYKYTLKGAYDSMNSPSSLKHSPTSISSTRSRGQLRQSNLSNISDSNIQTSKDSSNNTPKKLKKNGSIINSTSSNFSLDYSKVNKNSQANSKKAKKIEKPREERDWQEFYPDLSLDKKIKVINIANSSQAIIHKNISEIAPTPLSKSSKKRSFIEKDYGILESAHTLSVKKPMDLLPRSEFEILNNELPKKFYLRSDMHHVHYSGEIEINNIDTIEYDLDDVDYRWLQLVNKNAPDERARIGESLLEKMIYLLEIEWYILTRNTVSQITQKKLPVLSSDDAACNICEEEECDNSNAIVFCDGCNLAVHQDCYGVPYIPEGQWLCRRCMLCPDKNIKCIFCPQKGGAFKKTSDNSWAHLLCALWIPEVGISNTVYMEPIDSVENIPKSRWKLVCTFCGIKCGACIQCANKSCFTAFHVTCARKARIYMKMKPDLNTKDPIFRAYCKRHTPRNHDKILDIEAPLRVLQEAENTKNTHASIELNSSKTLTEKNPNNDNTLPGGSLNIIVKKKGRGRPRKHPLVITTNTINAPTSINPGTGSDTTHKLINLPSSPSTFSSPARKKLDFESIDLSATENANKNSEPILTSSSSKSLTSTLLIFNPERPVINNYIFNKVFERLRKTRCFFNYFKLKNYWQDMLKLVCKYWALKRSVRNGVPLLKKLYLEPWSHPLLNTHSDKPSEDEKNKLHLIRNDLCKLRDVLKSVLLREKLKMKIAKSTAQLASQIFYPLKESYLDTLRYFLSVDKLNIFSSKVTDDIAPLYSTIIKNPMDLSTIWKKVNSFSYLTIKDFEYDLRLVWNNCMDYNTPKSTFYRMAKNFNKLTGSLITSIQENCKMLNISDKEYEYLPLGSGSNVGILDLDDLPPDSLITEISIKQKEYEDQLDTISKNILDFRIASTWKAMILDSLSGCTNQISSIPNRGDMAKQAFLALNSKSNSLNVNNSSSPQKTSKKANIDVKNVNISKFLTHSSSQNAGKLNGHTKVSNSILIPVDGLSKPQEAITDSSIISESGYLDKNNKNPLGPNIEQSNLNLNQVIPLNQSPTFQPSNESQDALLTSSLEIEVLNKSHETSPNPALVTKVINEPQEASETPREFVLESNEIDEDICEIAVESNGIDIEPACTLGDPNGSLEEPSQIVEETKINTDELNEVVENSNENVEEPKEIDIETCEIIDDPNENIENLKEIHENQNECKVVSINIQEIFIDLSGTKEPSLDLSPHGKSKNLHKLLHTSIDETLDFSDSKIAQETPLGPRPNIDRLIDLSLPINEKNSNVVSSNSLVKDHKDQTSDVLDSFTSKDSNCLSSESLSIMNKNPEIHLYNFREDSSEDNLEYSTEYSSVPRFAEAITKNMIKSRLLNKMASENGTNAKAIVPKPQKKSKAGLRELKSIFSTPAVLTKKEKLDVNNLINSEDDRSRYLKENIINLINSKSSPELIEETLDTFVKSKSTDPSTENQTAFGRRMLRPRSSCQSISSQSSSIQSNISSSTSLSICSDSKQFSKKSSPILNNSPSSDPIFSSKLRRRSSSQHNESGLQKIRPKRKSSFNFEYDPLNGNERRRVKSKIGNSAYSNNLGVILECDLETEVDLEQEFELSENGLSPHTKYSLMYQPKARRVDGKLKIPFNSPAIFNTHYSEWKIGYPVWAAMTSFPWFPAEIYDSSLPGIPQAVNDDRKDPERNCVLVHFYDITLPHRTWKWLAPYRLLKLGVDAEVDKMLLLAAEKRSKTAKEQVRAAYEYACKEHNLPFAT</sequence>
<dbReference type="GO" id="GO:0006357">
    <property type="term" value="P:regulation of transcription by RNA polymerase II"/>
    <property type="evidence" value="ECO:0007669"/>
    <property type="project" value="TreeGrafter"/>
</dbReference>
<name>A0A1R1YMC7_9FUNG</name>
<dbReference type="Gene3D" id="3.30.40.10">
    <property type="entry name" value="Zinc/RING finger domain, C3HC4 (zinc finger)"/>
    <property type="match status" value="2"/>
</dbReference>
<organism evidence="15 16">
    <name type="scientific">Smittium culicis</name>
    <dbReference type="NCBI Taxonomy" id="133412"/>
    <lineage>
        <taxon>Eukaryota</taxon>
        <taxon>Fungi</taxon>
        <taxon>Fungi incertae sedis</taxon>
        <taxon>Zoopagomycota</taxon>
        <taxon>Kickxellomycotina</taxon>
        <taxon>Harpellomycetes</taxon>
        <taxon>Harpellales</taxon>
        <taxon>Legeriomycetaceae</taxon>
        <taxon>Smittium</taxon>
    </lineage>
</organism>
<evidence type="ECO:0000313" key="15">
    <source>
        <dbReference type="EMBL" id="OMJ28023.1"/>
    </source>
</evidence>
<dbReference type="Pfam" id="PF13832">
    <property type="entry name" value="zf-HC5HC2H_2"/>
    <property type="match status" value="1"/>
</dbReference>
<feature type="region of interest" description="Disordered" evidence="10">
    <location>
        <begin position="471"/>
        <end position="563"/>
    </location>
</feature>
<feature type="compositionally biased region" description="Polar residues" evidence="10">
    <location>
        <begin position="1955"/>
        <end position="1970"/>
    </location>
</feature>
<keyword evidence="4 9" id="KW-0863">Zinc-finger</keyword>
<dbReference type="SMART" id="SM00249">
    <property type="entry name" value="PHD"/>
    <property type="match status" value="2"/>
</dbReference>
<keyword evidence="2" id="KW-0479">Metal-binding</keyword>
<dbReference type="InterPro" id="IPR034732">
    <property type="entry name" value="EPHD"/>
</dbReference>
<proteinExistence type="predicted"/>
<gene>
    <name evidence="15" type="ORF">AYI69_g2506</name>
</gene>
<dbReference type="Pfam" id="PF00439">
    <property type="entry name" value="Bromodomain"/>
    <property type="match status" value="1"/>
</dbReference>
<dbReference type="InterPro" id="IPR036427">
    <property type="entry name" value="Bromodomain-like_sf"/>
</dbReference>
<dbReference type="PROSITE" id="PS50016">
    <property type="entry name" value="ZF_PHD_2"/>
    <property type="match status" value="1"/>
</dbReference>
<evidence type="ECO:0000259" key="14">
    <source>
        <dbReference type="PROSITE" id="PS51805"/>
    </source>
</evidence>
<keyword evidence="3" id="KW-0677">Repeat</keyword>
<evidence type="ECO:0000256" key="2">
    <source>
        <dbReference type="ARBA" id="ARBA00022723"/>
    </source>
</evidence>
<dbReference type="Proteomes" id="UP000187429">
    <property type="component" value="Unassembled WGS sequence"/>
</dbReference>
<dbReference type="InterPro" id="IPR050701">
    <property type="entry name" value="Histone_Mod_Regulator"/>
</dbReference>
<feature type="domain" description="PHD-type" evidence="14">
    <location>
        <begin position="794"/>
        <end position="908"/>
    </location>
</feature>
<accession>A0A1R1YMC7</accession>
<dbReference type="InterPro" id="IPR001487">
    <property type="entry name" value="Bromodomain"/>
</dbReference>
<dbReference type="PANTHER" id="PTHR13793">
    <property type="entry name" value="PHD FINGER PROTEINS"/>
    <property type="match status" value="1"/>
</dbReference>
<dbReference type="SMART" id="SM00297">
    <property type="entry name" value="BROMO"/>
    <property type="match status" value="1"/>
</dbReference>
<dbReference type="Pfam" id="PF00855">
    <property type="entry name" value="PWWP"/>
    <property type="match status" value="1"/>
</dbReference>
<feature type="compositionally biased region" description="Low complexity" evidence="10">
    <location>
        <begin position="1922"/>
        <end position="1932"/>
    </location>
</feature>
<evidence type="ECO:0000256" key="4">
    <source>
        <dbReference type="ARBA" id="ARBA00022771"/>
    </source>
</evidence>
<dbReference type="FunFam" id="3.30.40.10:FF:000007">
    <property type="entry name" value="Bromodomain containing 1, isoform CRA_b"/>
    <property type="match status" value="1"/>
</dbReference>
<dbReference type="InterPro" id="IPR001965">
    <property type="entry name" value="Znf_PHD"/>
</dbReference>
<evidence type="ECO:0000259" key="12">
    <source>
        <dbReference type="PROSITE" id="PS50016"/>
    </source>
</evidence>
<feature type="domain" description="PWWP" evidence="13">
    <location>
        <begin position="2092"/>
        <end position="2148"/>
    </location>
</feature>
<feature type="compositionally biased region" description="Polar residues" evidence="10">
    <location>
        <begin position="1900"/>
        <end position="1912"/>
    </location>
</feature>
<evidence type="ECO:0000256" key="3">
    <source>
        <dbReference type="ARBA" id="ARBA00022737"/>
    </source>
</evidence>
<dbReference type="InterPro" id="IPR011011">
    <property type="entry name" value="Znf_FYVE_PHD"/>
</dbReference>
<dbReference type="InterPro" id="IPR013083">
    <property type="entry name" value="Znf_RING/FYVE/PHD"/>
</dbReference>
<dbReference type="OrthoDB" id="20839at2759"/>
<evidence type="ECO:0000256" key="10">
    <source>
        <dbReference type="SAM" id="MobiDB-lite"/>
    </source>
</evidence>
<dbReference type="SUPFAM" id="SSF57903">
    <property type="entry name" value="FYVE/PHD zinc finger"/>
    <property type="match status" value="1"/>
</dbReference>
<feature type="compositionally biased region" description="Polar residues" evidence="10">
    <location>
        <begin position="527"/>
        <end position="538"/>
    </location>
</feature>
<evidence type="ECO:0000256" key="1">
    <source>
        <dbReference type="ARBA" id="ARBA00004123"/>
    </source>
</evidence>
<dbReference type="SUPFAM" id="SSF63748">
    <property type="entry name" value="Tudor/PWWP/MBT"/>
    <property type="match status" value="1"/>
</dbReference>
<keyword evidence="6 8" id="KW-0103">Bromodomain</keyword>
<dbReference type="FunFam" id="3.30.40.10:FF:000008">
    <property type="entry name" value="Bromodomain containing 1, isoform CRA_a"/>
    <property type="match status" value="1"/>
</dbReference>
<dbReference type="GO" id="GO:0005634">
    <property type="term" value="C:nucleus"/>
    <property type="evidence" value="ECO:0007669"/>
    <property type="project" value="UniProtKB-SubCell"/>
</dbReference>
<feature type="region of interest" description="Disordered" evidence="10">
    <location>
        <begin position="1954"/>
        <end position="1994"/>
    </location>
</feature>